<dbReference type="InterPro" id="IPR023213">
    <property type="entry name" value="CAT-like_dom_sf"/>
</dbReference>
<dbReference type="Gene3D" id="3.30.559.30">
    <property type="entry name" value="Nonribosomal peptide synthetase, condensation domain"/>
    <property type="match status" value="2"/>
</dbReference>
<feature type="domain" description="Condensation" evidence="5">
    <location>
        <begin position="5"/>
        <end position="217"/>
    </location>
</feature>
<gene>
    <name evidence="6" type="ORF">PCOR1329_LOCUS78751</name>
</gene>
<dbReference type="PANTHER" id="PTHR45527">
    <property type="entry name" value="NONRIBOSOMAL PEPTIDE SYNTHETASE"/>
    <property type="match status" value="1"/>
</dbReference>
<evidence type="ECO:0000256" key="1">
    <source>
        <dbReference type="ARBA" id="ARBA00022450"/>
    </source>
</evidence>
<evidence type="ECO:0000259" key="4">
    <source>
        <dbReference type="Pfam" id="PF00501"/>
    </source>
</evidence>
<dbReference type="InterPro" id="IPR042099">
    <property type="entry name" value="ANL_N_sf"/>
</dbReference>
<dbReference type="SUPFAM" id="SSF52777">
    <property type="entry name" value="CoA-dependent acyltransferases"/>
    <property type="match status" value="4"/>
</dbReference>
<dbReference type="InterPro" id="IPR000873">
    <property type="entry name" value="AMP-dep_synth/lig_dom"/>
</dbReference>
<evidence type="ECO:0000256" key="3">
    <source>
        <dbReference type="SAM" id="MobiDB-lite"/>
    </source>
</evidence>
<feature type="compositionally biased region" description="Basic and acidic residues" evidence="3">
    <location>
        <begin position="1275"/>
        <end position="1285"/>
    </location>
</feature>
<dbReference type="InterPro" id="IPR001242">
    <property type="entry name" value="Condensation_dom"/>
</dbReference>
<proteinExistence type="predicted"/>
<dbReference type="Pfam" id="PF00501">
    <property type="entry name" value="AMP-binding"/>
    <property type="match status" value="1"/>
</dbReference>
<organism evidence="6 7">
    <name type="scientific">Prorocentrum cordatum</name>
    <dbReference type="NCBI Taxonomy" id="2364126"/>
    <lineage>
        <taxon>Eukaryota</taxon>
        <taxon>Sar</taxon>
        <taxon>Alveolata</taxon>
        <taxon>Dinophyceae</taxon>
        <taxon>Prorocentrales</taxon>
        <taxon>Prorocentraceae</taxon>
        <taxon>Prorocentrum</taxon>
    </lineage>
</organism>
<keyword evidence="7" id="KW-1185">Reference proteome</keyword>
<evidence type="ECO:0000313" key="6">
    <source>
        <dbReference type="EMBL" id="CAK0901971.1"/>
    </source>
</evidence>
<feature type="region of interest" description="Disordered" evidence="3">
    <location>
        <begin position="1266"/>
        <end position="1292"/>
    </location>
</feature>
<dbReference type="Gene3D" id="3.30.559.10">
    <property type="entry name" value="Chloramphenicol acetyltransferase-like domain"/>
    <property type="match status" value="2"/>
</dbReference>
<name>A0ABN9XPY7_9DINO</name>
<dbReference type="EMBL" id="CAUYUJ010021006">
    <property type="protein sequence ID" value="CAK0901971.1"/>
    <property type="molecule type" value="Genomic_DNA"/>
</dbReference>
<feature type="domain" description="AMP-dependent synthetase/ligase" evidence="4">
    <location>
        <begin position="599"/>
        <end position="955"/>
    </location>
</feature>
<dbReference type="Gene3D" id="3.40.50.12780">
    <property type="entry name" value="N-terminal domain of ligase-like"/>
    <property type="match status" value="1"/>
</dbReference>
<dbReference type="InterPro" id="IPR045851">
    <property type="entry name" value="AMP-bd_C_sf"/>
</dbReference>
<dbReference type="Proteomes" id="UP001189429">
    <property type="component" value="Unassembled WGS sequence"/>
</dbReference>
<accession>A0ABN9XPY7</accession>
<evidence type="ECO:0000313" key="7">
    <source>
        <dbReference type="Proteomes" id="UP001189429"/>
    </source>
</evidence>
<dbReference type="Gene3D" id="3.30.300.30">
    <property type="match status" value="1"/>
</dbReference>
<reference evidence="6" key="1">
    <citation type="submission" date="2023-10" db="EMBL/GenBank/DDBJ databases">
        <authorList>
            <person name="Chen Y."/>
            <person name="Shah S."/>
            <person name="Dougan E. K."/>
            <person name="Thang M."/>
            <person name="Chan C."/>
        </authorList>
    </citation>
    <scope>NUCLEOTIDE SEQUENCE [LARGE SCALE GENOMIC DNA]</scope>
</reference>
<sequence length="1890" mass="198197">MPLPDGRFALLLSVHNAVCDAWSCGLLLADILALYADGAALPPRPPFTEVAAHYARRDARALSEHWRRALSGFDAPAAQQPAGAQGEEHGPLTLRTSWGLLQGRASSLKVTTAALLHAAWALVWAQFAGREDVALGTVLSGREVAGEALVGTTLALVPLRLRVADPAEPLEGLVARAHLGLLDALEFQHCSLPEIRSWAGVPPDRALYDSAVILENHPPLPAELLRRASCELLGEWEVPAAGPAPRAAELRLARAPPGPPGSPPAGALVVSLRGALPTRCPGAPGGEGSWLLATLDATLELLARPAAEGAGTIGQALRTLPLLPWAGGRPLAELSRLSGYWLSRLPAAAAGEAGDGGSALELELDAPRRRGAAPLRRAVAWAVPSSAADDGLLLAAWAALLGQQAGQRTVWIGVPLGPAGRAATSEAPATERWFPVRADLEDAGGLEAAASSLRQQLQGARGFGYAPRAAVERALQLPPWSPRALFSRRAAGGQAAAEAAWATCPEPCAEVSLSVVGADPADGASGLIGYDAAVLDEGSALRLARRLEALLAAVGRLGPSAPLPALLAPPAERRDLLQRLGVGACGPLPEVGVWGLVVQQAHRSPFSTALSGADGTRITYRGLLAAARANAARLHGPLAEAAGAPPCVGVLAHRSVWAVVGLASALCAGAAYCPMLPTAPVVQLQRMAELASIGAVLCEEVLLELASSLGVNATLTLVDGVTTGTAGGPHRSLDAVGLACRSRPMYTLFTSGSTGEPKAVRASHQAVLTHLMHFIPEYGVRPTDVGLQHTGLNWVASMPEVWAPLVCGAALAVPQGGPGAAKDLEALARFAREAGASLVQFVPSVLEAMLRAGADPLGPACRHLVLTGEPLPTDLCRLLLGRASAPLIRNHYGQTEAADTTTVYTVARPLPRSATVPAGRPARHRHLWLGDAAAAGPCGEGGGPGEILVAGPGLMLAGGSGGDSALGAGWALRTGDLGRWLGGSGQLACLGRLDRQVKIRGHRIELAEVEAALRQQGELILGRPVEAVALAQAGAAVGSKALVGYVRPPELARGESGAALLTACRARLPQHAVPESLVGVADWPRASTGKLDRRALPLPFAPGPRERAAAARVLAAAPAPPRAAALRAKACQLLRAALLGALASRGSVWRAALLPYVWTAYTELLGGGRGGLRPRGIGQQLPEQLPWLLFLAAGALLPQRALFAMAAAGAWVAGGRRARALPVLWWLGLSGLDGQLQYEARHYSWYLTPRGARRLLAAAAEGAAALGGAGGRGTKRQERDWDQPRGHARSRRRPGLDKIWVDCEPSADGQAPSASGAAASPESLPPAARRLLAVLEKEAGRSLDLSAPLASVFDSLRLMVLVGTARREAAVLLTLRDALACDSVGDLLVLPAVAAPQEVEAPAKAPFAGEAEAAADGCFRVREWRYMFRLSVCWSLSATQPVDEAALRRALRLLGGRHEALRAGLVDCPLLCDLAVEAAANLSLSRELLLSGASSCGHAGRGGRLDSALRRALGAVGRALYDAWPRVAACAPGEADAPLEVHDCEDEEQLERRAAWLLDGRNAPKFMRGPLHAVLLRLRGRARGGAPAARLFLAANHGLCDGFSGLALLQDFQHLYAAERGLAAGRAAELPAPPPRSALRAQEARLLRALLGERGGDAVDVASYSLPGESHEAFDHFVWLREPSLRTLGRVVELRRWCCTVDVALVAVVACALARQRRGQPLRLRLTASMRDGPDEGTMVADFADGRDLDFEFLPGATVDEVALAVAAAVRHRRWRVPCAAADDGGRVFMNMRPRMGDLGRKGVCSDSPPAWENDTTWPPVHGEWNWDKRTVHYPLWIMADQVGDHEWVLQLKVRWSAPGDKHLGWMVETVLQDLATNPSTTLWPELEEG</sequence>
<dbReference type="Pfam" id="PF00668">
    <property type="entry name" value="Condensation"/>
    <property type="match status" value="1"/>
</dbReference>
<keyword evidence="1" id="KW-0596">Phosphopantetheine</keyword>
<comment type="caution">
    <text evidence="6">The sequence shown here is derived from an EMBL/GenBank/DDBJ whole genome shotgun (WGS) entry which is preliminary data.</text>
</comment>
<dbReference type="SUPFAM" id="SSF56801">
    <property type="entry name" value="Acetyl-CoA synthetase-like"/>
    <property type="match status" value="1"/>
</dbReference>
<dbReference type="PANTHER" id="PTHR45527:SF1">
    <property type="entry name" value="FATTY ACID SYNTHASE"/>
    <property type="match status" value="1"/>
</dbReference>
<protein>
    <submittedName>
        <fullName evidence="6">Uncharacterized protein</fullName>
    </submittedName>
</protein>
<evidence type="ECO:0000256" key="2">
    <source>
        <dbReference type="ARBA" id="ARBA00022553"/>
    </source>
</evidence>
<keyword evidence="2" id="KW-0597">Phosphoprotein</keyword>
<evidence type="ECO:0000259" key="5">
    <source>
        <dbReference type="Pfam" id="PF00668"/>
    </source>
</evidence>